<gene>
    <name evidence="2" type="ORF">IFR04_000964</name>
</gene>
<protein>
    <recommendedName>
        <fullName evidence="1">Methyltransferase type 11 domain-containing protein</fullName>
    </recommendedName>
</protein>
<dbReference type="EMBL" id="JAFJYH010000006">
    <property type="protein sequence ID" value="KAG4426020.1"/>
    <property type="molecule type" value="Genomic_DNA"/>
</dbReference>
<reference evidence="2" key="1">
    <citation type="submission" date="2021-02" db="EMBL/GenBank/DDBJ databases">
        <title>Genome sequence Cadophora malorum strain M34.</title>
        <authorList>
            <person name="Stefanovic E."/>
            <person name="Vu D."/>
            <person name="Scully C."/>
            <person name="Dijksterhuis J."/>
            <person name="Roader J."/>
            <person name="Houbraken J."/>
        </authorList>
    </citation>
    <scope>NUCLEOTIDE SEQUENCE</scope>
    <source>
        <strain evidence="2">M34</strain>
    </source>
</reference>
<dbReference type="GO" id="GO:0008757">
    <property type="term" value="F:S-adenosylmethionine-dependent methyltransferase activity"/>
    <property type="evidence" value="ECO:0007669"/>
    <property type="project" value="InterPro"/>
</dbReference>
<dbReference type="Gene3D" id="3.40.50.150">
    <property type="entry name" value="Vaccinia Virus protein VP39"/>
    <property type="match status" value="1"/>
</dbReference>
<evidence type="ECO:0000259" key="1">
    <source>
        <dbReference type="Pfam" id="PF08241"/>
    </source>
</evidence>
<dbReference type="OrthoDB" id="2013972at2759"/>
<name>A0A8H8BVV3_9HELO</name>
<organism evidence="2 3">
    <name type="scientific">Cadophora malorum</name>
    <dbReference type="NCBI Taxonomy" id="108018"/>
    <lineage>
        <taxon>Eukaryota</taxon>
        <taxon>Fungi</taxon>
        <taxon>Dikarya</taxon>
        <taxon>Ascomycota</taxon>
        <taxon>Pezizomycotina</taxon>
        <taxon>Leotiomycetes</taxon>
        <taxon>Helotiales</taxon>
        <taxon>Ploettnerulaceae</taxon>
        <taxon>Cadophora</taxon>
    </lineage>
</organism>
<dbReference type="Proteomes" id="UP000664132">
    <property type="component" value="Unassembled WGS sequence"/>
</dbReference>
<dbReference type="AlphaFoldDB" id="A0A8H8BVV3"/>
<feature type="domain" description="Methyltransferase type 11" evidence="1">
    <location>
        <begin position="65"/>
        <end position="160"/>
    </location>
</feature>
<dbReference type="Pfam" id="PF08241">
    <property type="entry name" value="Methyltransf_11"/>
    <property type="match status" value="1"/>
</dbReference>
<dbReference type="InterPro" id="IPR013216">
    <property type="entry name" value="Methyltransf_11"/>
</dbReference>
<comment type="caution">
    <text evidence="2">The sequence shown here is derived from an EMBL/GenBank/DDBJ whole genome shotgun (WGS) entry which is preliminary data.</text>
</comment>
<proteinExistence type="predicted"/>
<sequence>MSAPANSSSTAAGPTSNLPTYFNKLSQVYPRQSGHSTENLFASIRDHLAPISADSVIHDNAAGPGTATSVILKNLEPEEYPKIIATDMVPAMIEAFSSDVAKTNGTSKLTGLVMKSEDLDFPDDHFTHSITNFSIFNFVDPVICVKEIYRTLKPSGQAVITTWKTFAIGDLIHETQRRIRPDLPPMRVSGAEYHKVDAVIDVMVKAGFETEGIKVLSPTVVVTGEDLEGLTEFGTSSFTDSARNGWTDEEKGRWKEMLLEVLEEKKQDFGGLKFEGWALIAKK</sequence>
<keyword evidence="3" id="KW-1185">Reference proteome</keyword>
<evidence type="ECO:0000313" key="2">
    <source>
        <dbReference type="EMBL" id="KAG4426020.1"/>
    </source>
</evidence>
<dbReference type="SUPFAM" id="SSF53335">
    <property type="entry name" value="S-adenosyl-L-methionine-dependent methyltransferases"/>
    <property type="match status" value="1"/>
</dbReference>
<dbReference type="CDD" id="cd02440">
    <property type="entry name" value="AdoMet_MTases"/>
    <property type="match status" value="1"/>
</dbReference>
<accession>A0A8H8BVV3</accession>
<evidence type="ECO:0000313" key="3">
    <source>
        <dbReference type="Proteomes" id="UP000664132"/>
    </source>
</evidence>
<dbReference type="InterPro" id="IPR029063">
    <property type="entry name" value="SAM-dependent_MTases_sf"/>
</dbReference>